<evidence type="ECO:0000313" key="1">
    <source>
        <dbReference type="EMBL" id="KAH3843002.1"/>
    </source>
</evidence>
<reference evidence="1" key="1">
    <citation type="journal article" date="2019" name="bioRxiv">
        <title>The Genome of the Zebra Mussel, Dreissena polymorpha: A Resource for Invasive Species Research.</title>
        <authorList>
            <person name="McCartney M.A."/>
            <person name="Auch B."/>
            <person name="Kono T."/>
            <person name="Mallez S."/>
            <person name="Zhang Y."/>
            <person name="Obille A."/>
            <person name="Becker A."/>
            <person name="Abrahante J.E."/>
            <person name="Garbe J."/>
            <person name="Badalamenti J.P."/>
            <person name="Herman A."/>
            <person name="Mangelson H."/>
            <person name="Liachko I."/>
            <person name="Sullivan S."/>
            <person name="Sone E.D."/>
            <person name="Koren S."/>
            <person name="Silverstein K.A.T."/>
            <person name="Beckman K.B."/>
            <person name="Gohl D.M."/>
        </authorList>
    </citation>
    <scope>NUCLEOTIDE SEQUENCE</scope>
    <source>
        <strain evidence="1">Duluth1</strain>
        <tissue evidence="1">Whole animal</tissue>
    </source>
</reference>
<organism evidence="1 2">
    <name type="scientific">Dreissena polymorpha</name>
    <name type="common">Zebra mussel</name>
    <name type="synonym">Mytilus polymorpha</name>
    <dbReference type="NCBI Taxonomy" id="45954"/>
    <lineage>
        <taxon>Eukaryota</taxon>
        <taxon>Metazoa</taxon>
        <taxon>Spiralia</taxon>
        <taxon>Lophotrochozoa</taxon>
        <taxon>Mollusca</taxon>
        <taxon>Bivalvia</taxon>
        <taxon>Autobranchia</taxon>
        <taxon>Heteroconchia</taxon>
        <taxon>Euheterodonta</taxon>
        <taxon>Imparidentia</taxon>
        <taxon>Neoheterodontei</taxon>
        <taxon>Myida</taxon>
        <taxon>Dreissenoidea</taxon>
        <taxon>Dreissenidae</taxon>
        <taxon>Dreissena</taxon>
    </lineage>
</organism>
<dbReference type="AlphaFoldDB" id="A0A9D4QUC8"/>
<gene>
    <name evidence="1" type="ORF">DPMN_116508</name>
</gene>
<comment type="caution">
    <text evidence="1">The sequence shown here is derived from an EMBL/GenBank/DDBJ whole genome shotgun (WGS) entry which is preliminary data.</text>
</comment>
<keyword evidence="2" id="KW-1185">Reference proteome</keyword>
<dbReference type="Proteomes" id="UP000828390">
    <property type="component" value="Unassembled WGS sequence"/>
</dbReference>
<dbReference type="EMBL" id="JAIWYP010000004">
    <property type="protein sequence ID" value="KAH3843002.1"/>
    <property type="molecule type" value="Genomic_DNA"/>
</dbReference>
<name>A0A9D4QUC8_DREPO</name>
<evidence type="ECO:0000313" key="2">
    <source>
        <dbReference type="Proteomes" id="UP000828390"/>
    </source>
</evidence>
<reference evidence="1" key="2">
    <citation type="submission" date="2020-11" db="EMBL/GenBank/DDBJ databases">
        <authorList>
            <person name="McCartney M.A."/>
            <person name="Auch B."/>
            <person name="Kono T."/>
            <person name="Mallez S."/>
            <person name="Becker A."/>
            <person name="Gohl D.M."/>
            <person name="Silverstein K.A.T."/>
            <person name="Koren S."/>
            <person name="Bechman K.B."/>
            <person name="Herman A."/>
            <person name="Abrahante J.E."/>
            <person name="Garbe J."/>
        </authorList>
    </citation>
    <scope>NUCLEOTIDE SEQUENCE</scope>
    <source>
        <strain evidence="1">Duluth1</strain>
        <tissue evidence="1">Whole animal</tissue>
    </source>
</reference>
<protein>
    <submittedName>
        <fullName evidence="1">Uncharacterized protein</fullName>
    </submittedName>
</protein>
<accession>A0A9D4QUC8</accession>
<sequence length="83" mass="9183">MNNRAILEGATSLTPPSIAFSNAILSLDKCEHSSLNKLMILYADRPTQCLDQHSDSTNTVTRPTKCLDQHIVSDLHIPPHKLC</sequence>
<proteinExistence type="predicted"/>